<keyword evidence="5" id="KW-0862">Zinc</keyword>
<feature type="domain" description="C2H2-type" evidence="9">
    <location>
        <begin position="14"/>
        <end position="41"/>
    </location>
</feature>
<dbReference type="InParanoid" id="A0A0N1ID52"/>
<dbReference type="EMBL" id="LADJ01060153">
    <property type="protein sequence ID" value="KPJ21610.1"/>
    <property type="molecule type" value="Genomic_DNA"/>
</dbReference>
<dbReference type="Gene3D" id="3.30.160.60">
    <property type="entry name" value="Classic Zinc Finger"/>
    <property type="match status" value="2"/>
</dbReference>
<feature type="region of interest" description="Disordered" evidence="8">
    <location>
        <begin position="59"/>
        <end position="89"/>
    </location>
</feature>
<feature type="compositionally biased region" description="Basic and acidic residues" evidence="8">
    <location>
        <begin position="79"/>
        <end position="89"/>
    </location>
</feature>
<dbReference type="SUPFAM" id="SSF57667">
    <property type="entry name" value="beta-beta-alpha zinc fingers"/>
    <property type="match status" value="2"/>
</dbReference>
<comment type="caution">
    <text evidence="10">The sequence shown here is derived from an EMBL/GenBank/DDBJ whole genome shotgun (WGS) entry which is preliminary data.</text>
</comment>
<dbReference type="GO" id="GO:0005634">
    <property type="term" value="C:nucleus"/>
    <property type="evidence" value="ECO:0007669"/>
    <property type="project" value="UniProtKB-SubCell"/>
</dbReference>
<dbReference type="Proteomes" id="UP000053240">
    <property type="component" value="Unassembled WGS sequence"/>
</dbReference>
<evidence type="ECO:0000256" key="2">
    <source>
        <dbReference type="ARBA" id="ARBA00022723"/>
    </source>
</evidence>
<proteinExistence type="predicted"/>
<sequence length="282" mass="32215">LRIHSSKHTGEKLFGCELCSQRFSSASYLAVHRRHHTGERKYQCDTCGKGYIESSAYKKHLKTHMGKQDSESTENNATEPDKEEREKETPHIITITEEKTEVQQQPQEQPVQISGPSPKRFKCGLCVKTYMYLHSLKKHMLSHMTEHHHQQQQLLQEQQQQQQQQQQLLSLPTANPLLGLAQPDLNLYEIFKPQPQQLQVQTIQIHPQHQPIQIHAVGVQQVQQQQLHVATSACQTMLPNILQLQPATVAVSGLSQQELSGVAHRIILQQPPTHPALYSIHH</sequence>
<feature type="domain" description="C2H2-type" evidence="9">
    <location>
        <begin position="42"/>
        <end position="69"/>
    </location>
</feature>
<evidence type="ECO:0000256" key="5">
    <source>
        <dbReference type="ARBA" id="ARBA00022833"/>
    </source>
</evidence>
<dbReference type="PANTHER" id="PTHR24394">
    <property type="entry name" value="ZINC FINGER PROTEIN"/>
    <property type="match status" value="1"/>
</dbReference>
<evidence type="ECO:0000256" key="3">
    <source>
        <dbReference type="ARBA" id="ARBA00022737"/>
    </source>
</evidence>
<evidence type="ECO:0000313" key="11">
    <source>
        <dbReference type="Proteomes" id="UP000053240"/>
    </source>
</evidence>
<evidence type="ECO:0000313" key="10">
    <source>
        <dbReference type="EMBL" id="KPJ21610.1"/>
    </source>
</evidence>
<dbReference type="FunFam" id="3.30.160.60:FF:000624">
    <property type="entry name" value="zinc finger protein 697"/>
    <property type="match status" value="1"/>
</dbReference>
<protein>
    <submittedName>
        <fullName evidence="10">Myoneurin</fullName>
    </submittedName>
</protein>
<dbReference type="PANTHER" id="PTHR24394:SF29">
    <property type="entry name" value="MYONEURIN"/>
    <property type="match status" value="1"/>
</dbReference>
<feature type="domain" description="C2H2-type" evidence="9">
    <location>
        <begin position="121"/>
        <end position="148"/>
    </location>
</feature>
<feature type="non-terminal residue" evidence="10">
    <location>
        <position position="1"/>
    </location>
</feature>
<keyword evidence="11" id="KW-1185">Reference proteome</keyword>
<dbReference type="STRING" id="76193.A0A0N1ID52"/>
<keyword evidence="4 7" id="KW-0863">Zinc-finger</keyword>
<dbReference type="InterPro" id="IPR036236">
    <property type="entry name" value="Znf_C2H2_sf"/>
</dbReference>
<comment type="subcellular location">
    <subcellularLocation>
        <location evidence="1">Nucleus</location>
    </subcellularLocation>
</comment>
<evidence type="ECO:0000256" key="7">
    <source>
        <dbReference type="PROSITE-ProRule" id="PRU00042"/>
    </source>
</evidence>
<gene>
    <name evidence="10" type="ORF">RR48_00681</name>
</gene>
<dbReference type="GO" id="GO:0008270">
    <property type="term" value="F:zinc ion binding"/>
    <property type="evidence" value="ECO:0007669"/>
    <property type="project" value="UniProtKB-KW"/>
</dbReference>
<name>A0A0N1ID52_PAPMA</name>
<evidence type="ECO:0000256" key="8">
    <source>
        <dbReference type="SAM" id="MobiDB-lite"/>
    </source>
</evidence>
<evidence type="ECO:0000256" key="1">
    <source>
        <dbReference type="ARBA" id="ARBA00004123"/>
    </source>
</evidence>
<evidence type="ECO:0000256" key="4">
    <source>
        <dbReference type="ARBA" id="ARBA00022771"/>
    </source>
</evidence>
<dbReference type="SMART" id="SM00355">
    <property type="entry name" value="ZnF_C2H2"/>
    <property type="match status" value="3"/>
</dbReference>
<dbReference type="Pfam" id="PF00096">
    <property type="entry name" value="zf-C2H2"/>
    <property type="match status" value="2"/>
</dbReference>
<keyword evidence="2" id="KW-0479">Metal-binding</keyword>
<dbReference type="FunFam" id="3.30.160.60:FF:000446">
    <property type="entry name" value="Zinc finger protein"/>
    <property type="match status" value="1"/>
</dbReference>
<accession>A0A0N1ID52</accession>
<organism evidence="10 11">
    <name type="scientific">Papilio machaon</name>
    <name type="common">Old World swallowtail butterfly</name>
    <dbReference type="NCBI Taxonomy" id="76193"/>
    <lineage>
        <taxon>Eukaryota</taxon>
        <taxon>Metazoa</taxon>
        <taxon>Ecdysozoa</taxon>
        <taxon>Arthropoda</taxon>
        <taxon>Hexapoda</taxon>
        <taxon>Insecta</taxon>
        <taxon>Pterygota</taxon>
        <taxon>Neoptera</taxon>
        <taxon>Endopterygota</taxon>
        <taxon>Lepidoptera</taxon>
        <taxon>Glossata</taxon>
        <taxon>Ditrysia</taxon>
        <taxon>Papilionoidea</taxon>
        <taxon>Papilionidae</taxon>
        <taxon>Papilioninae</taxon>
        <taxon>Papilio</taxon>
    </lineage>
</organism>
<reference evidence="10 11" key="1">
    <citation type="journal article" date="2015" name="Nat. Commun.">
        <title>Outbred genome sequencing and CRISPR/Cas9 gene editing in butterflies.</title>
        <authorList>
            <person name="Li X."/>
            <person name="Fan D."/>
            <person name="Zhang W."/>
            <person name="Liu G."/>
            <person name="Zhang L."/>
            <person name="Zhao L."/>
            <person name="Fang X."/>
            <person name="Chen L."/>
            <person name="Dong Y."/>
            <person name="Chen Y."/>
            <person name="Ding Y."/>
            <person name="Zhao R."/>
            <person name="Feng M."/>
            <person name="Zhu Y."/>
            <person name="Feng Y."/>
            <person name="Jiang X."/>
            <person name="Zhu D."/>
            <person name="Xiang H."/>
            <person name="Feng X."/>
            <person name="Li S."/>
            <person name="Wang J."/>
            <person name="Zhang G."/>
            <person name="Kronforst M.R."/>
            <person name="Wang W."/>
        </authorList>
    </citation>
    <scope>NUCLEOTIDE SEQUENCE [LARGE SCALE GENOMIC DNA]</scope>
    <source>
        <strain evidence="10">Ya'a_city_454_Pm</strain>
        <tissue evidence="10">Whole body</tissue>
    </source>
</reference>
<evidence type="ECO:0000259" key="9">
    <source>
        <dbReference type="PROSITE" id="PS50157"/>
    </source>
</evidence>
<dbReference type="AlphaFoldDB" id="A0A0N1ID52"/>
<dbReference type="InterPro" id="IPR013087">
    <property type="entry name" value="Znf_C2H2_type"/>
</dbReference>
<keyword evidence="6" id="KW-0539">Nucleus</keyword>
<evidence type="ECO:0000256" key="6">
    <source>
        <dbReference type="ARBA" id="ARBA00023242"/>
    </source>
</evidence>
<dbReference type="PROSITE" id="PS50157">
    <property type="entry name" value="ZINC_FINGER_C2H2_2"/>
    <property type="match status" value="3"/>
</dbReference>
<keyword evidence="3" id="KW-0677">Repeat</keyword>
<dbReference type="PROSITE" id="PS00028">
    <property type="entry name" value="ZINC_FINGER_C2H2_1"/>
    <property type="match status" value="3"/>
</dbReference>